<dbReference type="PROSITE" id="PS00061">
    <property type="entry name" value="ADH_SHORT"/>
    <property type="match status" value="1"/>
</dbReference>
<evidence type="ECO:0000256" key="2">
    <source>
        <dbReference type="ARBA" id="ARBA00023002"/>
    </source>
</evidence>
<evidence type="ECO:0000313" key="6">
    <source>
        <dbReference type="Proteomes" id="UP000037179"/>
    </source>
</evidence>
<dbReference type="InterPro" id="IPR057326">
    <property type="entry name" value="KR_dom"/>
</dbReference>
<evidence type="ECO:0000313" key="5">
    <source>
        <dbReference type="EMBL" id="GAP29215.1"/>
    </source>
</evidence>
<dbReference type="PRINTS" id="PR00080">
    <property type="entry name" value="SDRFAMILY"/>
</dbReference>
<dbReference type="Proteomes" id="UP000037179">
    <property type="component" value="Unassembled WGS sequence"/>
</dbReference>
<dbReference type="InterPro" id="IPR036291">
    <property type="entry name" value="NAD(P)-bd_dom_sf"/>
</dbReference>
<dbReference type="Gene3D" id="3.40.50.720">
    <property type="entry name" value="NAD(P)-binding Rossmann-like Domain"/>
    <property type="match status" value="1"/>
</dbReference>
<evidence type="ECO:0000256" key="3">
    <source>
        <dbReference type="RuleBase" id="RU363038"/>
    </source>
</evidence>
<gene>
    <name evidence="5" type="ORF">NSK11_contig00051-0037</name>
</gene>
<dbReference type="GO" id="GO:0006412">
    <property type="term" value="P:translation"/>
    <property type="evidence" value="ECO:0007669"/>
    <property type="project" value="UniProtKB-KW"/>
</dbReference>
<name>A0ABC9YV88_9NOCA</name>
<dbReference type="PRINTS" id="PR00081">
    <property type="entry name" value="GDHRDH"/>
</dbReference>
<keyword evidence="6" id="KW-1185">Reference proteome</keyword>
<dbReference type="SUPFAM" id="SSF52374">
    <property type="entry name" value="Nucleotidylyl transferase"/>
    <property type="match status" value="1"/>
</dbReference>
<dbReference type="InterPro" id="IPR035684">
    <property type="entry name" value="ArgRS_core"/>
</dbReference>
<dbReference type="InterPro" id="IPR002347">
    <property type="entry name" value="SDR_fam"/>
</dbReference>
<dbReference type="InterPro" id="IPR020904">
    <property type="entry name" value="Sc_DH/Rdtase_CS"/>
</dbReference>
<evidence type="ECO:0000256" key="1">
    <source>
        <dbReference type="ARBA" id="ARBA00006484"/>
    </source>
</evidence>
<evidence type="ECO:0000259" key="4">
    <source>
        <dbReference type="SMART" id="SM00822"/>
    </source>
</evidence>
<keyword evidence="2" id="KW-0560">Oxidoreductase</keyword>
<dbReference type="Pfam" id="PF13561">
    <property type="entry name" value="adh_short_C2"/>
    <property type="match status" value="1"/>
</dbReference>
<dbReference type="NCBIfam" id="NF005559">
    <property type="entry name" value="PRK07231.1"/>
    <property type="match status" value="1"/>
</dbReference>
<reference evidence="5 6" key="2">
    <citation type="journal article" date="2016" name="Genome Announc.">
        <title>Draft Genome Sequence of Erythromycin- and Oxytetracycline-Sensitive Nocardia seriolae Strain U-1 (NBRC 110359).</title>
        <authorList>
            <person name="Imajoh M."/>
            <person name="Sukeda M."/>
            <person name="Shimizu M."/>
            <person name="Yamane J."/>
            <person name="Ohnishi K."/>
            <person name="Oshima S."/>
        </authorList>
    </citation>
    <scope>NUCLEOTIDE SEQUENCE [LARGE SCALE GENOMIC DNA]</scope>
    <source>
        <strain evidence="5 6">U-1</strain>
    </source>
</reference>
<keyword evidence="3" id="KW-0030">Aminoacyl-tRNA synthetase</keyword>
<keyword evidence="3" id="KW-0648">Protein biosynthesis</keyword>
<dbReference type="GO" id="GO:0005524">
    <property type="term" value="F:ATP binding"/>
    <property type="evidence" value="ECO:0007669"/>
    <property type="project" value="UniProtKB-KW"/>
</dbReference>
<dbReference type="EMBL" id="BBYQ01000051">
    <property type="protein sequence ID" value="GAP29215.1"/>
    <property type="molecule type" value="Genomic_DNA"/>
</dbReference>
<dbReference type="SUPFAM" id="SSF51735">
    <property type="entry name" value="NAD(P)-binding Rossmann-fold domains"/>
    <property type="match status" value="1"/>
</dbReference>
<dbReference type="FunFam" id="3.40.50.720:FF:000084">
    <property type="entry name" value="Short-chain dehydrogenase reductase"/>
    <property type="match status" value="1"/>
</dbReference>
<dbReference type="PANTHER" id="PTHR43943:SF2">
    <property type="entry name" value="DEHYDROGENASE_REDUCTASE 4"/>
    <property type="match status" value="1"/>
</dbReference>
<dbReference type="GO" id="GO:0004812">
    <property type="term" value="F:aminoacyl-tRNA ligase activity"/>
    <property type="evidence" value="ECO:0007669"/>
    <property type="project" value="UniProtKB-KW"/>
</dbReference>
<dbReference type="Pfam" id="PF00750">
    <property type="entry name" value="tRNA-synt_1d"/>
    <property type="match status" value="1"/>
</dbReference>
<dbReference type="RefSeq" id="WP_238588430.1">
    <property type="nucleotide sequence ID" value="NZ_AP028459.1"/>
</dbReference>
<reference evidence="6" key="1">
    <citation type="submission" date="2015-07" db="EMBL/GenBank/DDBJ databases">
        <title>Nocardia seriolae U-1 whole genome shotgun sequence.</title>
        <authorList>
            <person name="Imajoh M."/>
            <person name="Fukumoto Y."/>
            <person name="Sukeda M."/>
            <person name="Yamane J."/>
            <person name="Yamasaki K."/>
            <person name="Shimizu M."/>
            <person name="Ohnishi K."/>
            <person name="Oshima S."/>
        </authorList>
    </citation>
    <scope>NUCLEOTIDE SEQUENCE [LARGE SCALE GENOMIC DNA]</scope>
    <source>
        <strain evidence="6">U-1</strain>
    </source>
</reference>
<dbReference type="PANTHER" id="PTHR43943">
    <property type="entry name" value="DEHYDROGENASE/REDUCTASE (SDR FAMILY) MEMBER 4"/>
    <property type="match status" value="1"/>
</dbReference>
<sequence length="496" mass="52229">MAKEMHVGHLRTTIIGDSLARLLAFLGADVVRANHLGDWGTQFGMLIQFIDENPDRPWRAGEIGDEATVSALDNLYKIARARFDTDPGFAARARTRVVALQTGDAATLAHWREIVAESERAFAAIYRRLGVLLTPDDYAGESFYNPMLAATTTELLDAAVAVPSDGAVIVESEQDNGPDGSPAVLMVRKRDGGYGYDSTDLATIRYRITTLGAHRLLYVGGGGTPTINTHWLPGAGPGRLETMTDNGFRFHDKIALITGGSSGMGLATAHRLLAEGATVIITGRDKQRLDDAVAQLGERATAIAGDATAAADLETLARVVRERFGRLDVVFFNAGIGAFQQVSQVTDDEFDRVVGVNFKAAFRTVQQVLPLLVDGGALIINASFAPYRGAPGAALYTASKAAVLSLARALAAELAPRGIRVNSVSPGYIDTPAFRAEASPEAQAGVGAQVALGRVGRSEDVAAAVAFLASGDASYITGVDLLVDGGLINVIPTAVV</sequence>
<protein>
    <submittedName>
        <fullName evidence="5">Arginyl-tRNA synthetase</fullName>
    </submittedName>
</protein>
<dbReference type="GO" id="GO:0016491">
    <property type="term" value="F:oxidoreductase activity"/>
    <property type="evidence" value="ECO:0007669"/>
    <property type="project" value="UniProtKB-KW"/>
</dbReference>
<keyword evidence="3" id="KW-0547">Nucleotide-binding</keyword>
<comment type="similarity">
    <text evidence="3">Belongs to the class-I aminoacyl-tRNA synthetase family.</text>
</comment>
<comment type="similarity">
    <text evidence="1">Belongs to the short-chain dehydrogenases/reductases (SDR) family.</text>
</comment>
<dbReference type="InterPro" id="IPR014729">
    <property type="entry name" value="Rossmann-like_a/b/a_fold"/>
</dbReference>
<keyword evidence="3" id="KW-0067">ATP-binding</keyword>
<feature type="domain" description="Ketoreductase" evidence="4">
    <location>
        <begin position="253"/>
        <end position="427"/>
    </location>
</feature>
<dbReference type="Gene3D" id="3.40.50.620">
    <property type="entry name" value="HUPs"/>
    <property type="match status" value="1"/>
</dbReference>
<accession>A0ABC9YV88</accession>
<keyword evidence="3" id="KW-0436">Ligase</keyword>
<proteinExistence type="inferred from homology"/>
<comment type="caution">
    <text evidence="5">The sequence shown here is derived from an EMBL/GenBank/DDBJ whole genome shotgun (WGS) entry which is preliminary data.</text>
</comment>
<dbReference type="CDD" id="cd05233">
    <property type="entry name" value="SDR_c"/>
    <property type="match status" value="1"/>
</dbReference>
<dbReference type="AlphaFoldDB" id="A0ABC9YV88"/>
<dbReference type="SMART" id="SM00822">
    <property type="entry name" value="PKS_KR"/>
    <property type="match status" value="1"/>
</dbReference>
<organism evidence="5 6">
    <name type="scientific">Nocardia seriolae</name>
    <dbReference type="NCBI Taxonomy" id="37332"/>
    <lineage>
        <taxon>Bacteria</taxon>
        <taxon>Bacillati</taxon>
        <taxon>Actinomycetota</taxon>
        <taxon>Actinomycetes</taxon>
        <taxon>Mycobacteriales</taxon>
        <taxon>Nocardiaceae</taxon>
        <taxon>Nocardia</taxon>
    </lineage>
</organism>